<reference evidence="4" key="1">
    <citation type="submission" date="2009-08" db="EMBL/GenBank/DDBJ databases">
        <authorList>
            <consortium name="US DOE Joint Genome Institute"/>
            <person name="Lucas S."/>
            <person name="Copeland A."/>
            <person name="Lapidus A."/>
            <person name="Glavina del Rio T."/>
            <person name="Dalin E."/>
            <person name="Tice H."/>
            <person name="Bruce D."/>
            <person name="Barry K."/>
            <person name="Pitluck S."/>
            <person name="Lowry S."/>
            <person name="Larimer F."/>
            <person name="Land M."/>
            <person name="Hauser L."/>
            <person name="Kyrpides N."/>
            <person name="Ivanova N."/>
            <person name="McMahon K.D."/>
            <person name="Hugenholtz P."/>
        </authorList>
    </citation>
    <scope>NUCLEOTIDE SEQUENCE</scope>
    <source>
        <strain evidence="4">UW-1</strain>
    </source>
</reference>
<dbReference type="Pfam" id="PF05036">
    <property type="entry name" value="SPOR"/>
    <property type="match status" value="1"/>
</dbReference>
<feature type="compositionally biased region" description="Low complexity" evidence="1">
    <location>
        <begin position="237"/>
        <end position="253"/>
    </location>
</feature>
<evidence type="ECO:0000256" key="1">
    <source>
        <dbReference type="SAM" id="MobiDB-lite"/>
    </source>
</evidence>
<organism evidence="4">
    <name type="scientific">Accumulibacter regalis</name>
    <dbReference type="NCBI Taxonomy" id="522306"/>
    <lineage>
        <taxon>Bacteria</taxon>
        <taxon>Pseudomonadati</taxon>
        <taxon>Pseudomonadota</taxon>
        <taxon>Betaproteobacteria</taxon>
        <taxon>Candidatus Accumulibacter</taxon>
    </lineage>
</organism>
<feature type="compositionally biased region" description="Low complexity" evidence="1">
    <location>
        <begin position="58"/>
        <end position="71"/>
    </location>
</feature>
<dbReference type="HOGENOM" id="CLU_068683_0_0_4"/>
<protein>
    <submittedName>
        <fullName evidence="4">Sporulation domain protein</fullName>
    </submittedName>
</protein>
<sequence length="337" mass="35070">MTESSDPQLQLKKRARRRLVGAVAFAGLAAVVLPMVMDEEPKQRLQDVQIRIPGQEQVPVRPAEPARAALPTPSGAPVASAEQAAVGTSHDAAEKSQAIVPTAKLSGTAPADKGADKAPEKKVAKPPERLAEQSPEKKAVKPVDKTPDKQPVVKKIDKPAEKPEVKKAEKPTPKPVEKAVEKPAEKPVTKAVEKPVEKPVSRPLDKAVDDASKPAADKPGEKPVDEGAKPAADESARPASAAPPAGKTAAAVPAPAPAKPGGQHVILIGAFANPENVKQLQGKIGGLGVSTYTEMLNSPDGAKTRVRAGPFPTREAADNALEKLKRSGINGVVAGRQ</sequence>
<dbReference type="eggNOG" id="COG3147">
    <property type="taxonomic scope" value="Bacteria"/>
</dbReference>
<dbReference type="STRING" id="522306.CAP2UW1_1234"/>
<dbReference type="GO" id="GO:0042834">
    <property type="term" value="F:peptidoglycan binding"/>
    <property type="evidence" value="ECO:0007669"/>
    <property type="project" value="InterPro"/>
</dbReference>
<dbReference type="GO" id="GO:0030428">
    <property type="term" value="C:cell septum"/>
    <property type="evidence" value="ECO:0007669"/>
    <property type="project" value="TreeGrafter"/>
</dbReference>
<accession>C7RRS3</accession>
<evidence type="ECO:0000259" key="3">
    <source>
        <dbReference type="PROSITE" id="PS51724"/>
    </source>
</evidence>
<dbReference type="OrthoDB" id="8563804at2"/>
<keyword evidence="2" id="KW-0812">Transmembrane</keyword>
<dbReference type="EMBL" id="CP001715">
    <property type="protein sequence ID" value="ACV34562.1"/>
    <property type="molecule type" value="Genomic_DNA"/>
</dbReference>
<dbReference type="PANTHER" id="PTHR38687">
    <property type="entry name" value="CELL DIVISION PROTEIN DEDD-RELATED"/>
    <property type="match status" value="1"/>
</dbReference>
<dbReference type="PROSITE" id="PS51724">
    <property type="entry name" value="SPOR"/>
    <property type="match status" value="1"/>
</dbReference>
<feature type="region of interest" description="Disordered" evidence="1">
    <location>
        <begin position="52"/>
        <end position="261"/>
    </location>
</feature>
<dbReference type="AlphaFoldDB" id="C7RRS3"/>
<keyword evidence="2" id="KW-0472">Membrane</keyword>
<feature type="transmembrane region" description="Helical" evidence="2">
    <location>
        <begin position="19"/>
        <end position="37"/>
    </location>
</feature>
<feature type="compositionally biased region" description="Basic and acidic residues" evidence="1">
    <location>
        <begin position="154"/>
        <end position="236"/>
    </location>
</feature>
<gene>
    <name evidence="4" type="ordered locus">CAP2UW1_1234</name>
</gene>
<dbReference type="InterPro" id="IPR036680">
    <property type="entry name" value="SPOR-like_sf"/>
</dbReference>
<dbReference type="Gene3D" id="3.30.70.1070">
    <property type="entry name" value="Sporulation related repeat"/>
    <property type="match status" value="1"/>
</dbReference>
<keyword evidence="2" id="KW-1133">Transmembrane helix</keyword>
<dbReference type="SUPFAM" id="SSF110997">
    <property type="entry name" value="Sporulation related repeat"/>
    <property type="match status" value="1"/>
</dbReference>
<reference evidence="4" key="2">
    <citation type="submission" date="2009-09" db="EMBL/GenBank/DDBJ databases">
        <title>Complete sequence of chromosome of Candidatus Accumulibacter phosphatis clade IIA str. UW-1.</title>
        <authorList>
            <consortium name="US DOE Joint Genome Institute"/>
            <person name="Martin H.G."/>
            <person name="Ivanova N."/>
            <person name="Kunin V."/>
            <person name="Warnecke F."/>
            <person name="Barry K."/>
            <person name="He S."/>
            <person name="Salamov A."/>
            <person name="Szeto E."/>
            <person name="Dalin E."/>
            <person name="Pangilinan J.L."/>
            <person name="Lapidus A."/>
            <person name="Lowry S."/>
            <person name="Kyrpides N.C."/>
            <person name="McMahon K.D."/>
            <person name="Hugenholtz P."/>
        </authorList>
    </citation>
    <scope>NUCLEOTIDE SEQUENCE [LARGE SCALE GENOMIC DNA]</scope>
    <source>
        <strain evidence="4">UW-1</strain>
    </source>
</reference>
<dbReference type="GO" id="GO:0032153">
    <property type="term" value="C:cell division site"/>
    <property type="evidence" value="ECO:0007669"/>
    <property type="project" value="TreeGrafter"/>
</dbReference>
<dbReference type="GO" id="GO:0032506">
    <property type="term" value="P:cytokinetic process"/>
    <property type="evidence" value="ECO:0007669"/>
    <property type="project" value="TreeGrafter"/>
</dbReference>
<dbReference type="InterPro" id="IPR007730">
    <property type="entry name" value="SPOR-like_dom"/>
</dbReference>
<dbReference type="KEGG" id="app:CAP2UW1_1234"/>
<evidence type="ECO:0000313" key="4">
    <source>
        <dbReference type="EMBL" id="ACV34562.1"/>
    </source>
</evidence>
<evidence type="ECO:0000256" key="2">
    <source>
        <dbReference type="SAM" id="Phobius"/>
    </source>
</evidence>
<feature type="compositionally biased region" description="Basic and acidic residues" evidence="1">
    <location>
        <begin position="113"/>
        <end position="148"/>
    </location>
</feature>
<name>C7RRS3_ACCRE</name>
<dbReference type="InterPro" id="IPR052521">
    <property type="entry name" value="Cell_div_SPOR-domain"/>
</dbReference>
<dbReference type="PANTHER" id="PTHR38687:SF1">
    <property type="entry name" value="CELL DIVISION PROTEIN DEDD"/>
    <property type="match status" value="1"/>
</dbReference>
<feature type="domain" description="SPOR" evidence="3">
    <location>
        <begin position="258"/>
        <end position="337"/>
    </location>
</feature>
<proteinExistence type="predicted"/>